<evidence type="ECO:0000313" key="2">
    <source>
        <dbReference type="Proteomes" id="UP000249748"/>
    </source>
</evidence>
<organism evidence="1 2">
    <name type="scientific">Aspergillus costaricaensis CBS 115574</name>
    <dbReference type="NCBI Taxonomy" id="1448317"/>
    <lineage>
        <taxon>Eukaryota</taxon>
        <taxon>Fungi</taxon>
        <taxon>Dikarya</taxon>
        <taxon>Ascomycota</taxon>
        <taxon>Pezizomycotina</taxon>
        <taxon>Eurotiomycetes</taxon>
        <taxon>Eurotiomycetidae</taxon>
        <taxon>Eurotiales</taxon>
        <taxon>Aspergillaceae</taxon>
        <taxon>Aspergillus</taxon>
        <taxon>Aspergillus subgen. Circumdati</taxon>
    </lineage>
</organism>
<keyword evidence="2" id="KW-1185">Reference proteome</keyword>
<proteinExistence type="predicted"/>
<gene>
    <name evidence="1" type="ORF">BO79DRAFT_209540</name>
</gene>
<accession>A0ACD1IB84</accession>
<dbReference type="Proteomes" id="UP000249748">
    <property type="component" value="Unassembled WGS sequence"/>
</dbReference>
<dbReference type="EMBL" id="KZ824553">
    <property type="protein sequence ID" value="RAK87832.1"/>
    <property type="molecule type" value="Genomic_DNA"/>
</dbReference>
<protein>
    <submittedName>
        <fullName evidence="1">NAD(P)-binding protein</fullName>
    </submittedName>
</protein>
<name>A0ACD1IB84_9EURO</name>
<evidence type="ECO:0000313" key="1">
    <source>
        <dbReference type="EMBL" id="RAK87832.1"/>
    </source>
</evidence>
<reference evidence="1" key="1">
    <citation type="submission" date="2018-02" db="EMBL/GenBank/DDBJ databases">
        <title>The genomes of Aspergillus section Nigri reveals drivers in fungal speciation.</title>
        <authorList>
            <consortium name="DOE Joint Genome Institute"/>
            <person name="Vesth T.C."/>
            <person name="Nybo J."/>
            <person name="Theobald S."/>
            <person name="Brandl J."/>
            <person name="Frisvad J.C."/>
            <person name="Nielsen K.F."/>
            <person name="Lyhne E.K."/>
            <person name="Kogle M.E."/>
            <person name="Kuo A."/>
            <person name="Riley R."/>
            <person name="Clum A."/>
            <person name="Nolan M."/>
            <person name="Lipzen A."/>
            <person name="Salamov A."/>
            <person name="Henrissat B."/>
            <person name="Wiebenga A."/>
            <person name="De vries R.P."/>
            <person name="Grigoriev I.V."/>
            <person name="Mortensen U.H."/>
            <person name="Andersen M.R."/>
            <person name="Baker S.E."/>
        </authorList>
    </citation>
    <scope>NUCLEOTIDE SEQUENCE</scope>
    <source>
        <strain evidence="1">CBS 115574</strain>
    </source>
</reference>
<sequence>MATQALATNGAKVYITGRTEEKLSRVASLYNKNISGEIIPIVSDITSKESISKLVKEIESRESHLSIRTNVMQLYFTTTAFLPLLQKGSEREKGWSSTVVNITSISGIVKVSQHHFAYNASKAAAIHLTKMLAHEVADSGLRIRVNNIAPGVFPSEMTAGESDEKQKSELAKEKYEGKVPAARPGKDEDMASAVLFVSTNQYLNGQTVVVDGGYVLAAGTV</sequence>